<sequence>MLIYAETNWGTRVAIPIGAHSTAREVKRVKKYRLSILIFLIDELERAHVNCFPELGEIRVKALTVNRKSCLYHLSESLPLAYVSEGLTDTLFLHVEPHFSLVNNQLISTEPVAANSLKRAAEDNGDTNLTQLGNLGSCINGRKIKRIKRMKKLGGPKFTFREIWRVANYPKRKRRGNRCKDYKSISCLNHRFSEEEHASIKRLEVLYGNGDDKLNKGLLSRPVLESPSGTLLESVSVSGIIKKYFSIHDEVTSSYDNSSPTTPSHKDQCKERTDSCSLSMHLRTSVLPRVKPTPKRLPISSPDEPSHGSLIIQNKKPNVGNRLLVASGTLGLSACKQPSSLLLSKFREVPMQNEAATYIRSLVFDISDTDN</sequence>
<name>A0AAV3RCJ8_LITER</name>
<comment type="caution">
    <text evidence="1">The sequence shown here is derived from an EMBL/GenBank/DDBJ whole genome shotgun (WGS) entry which is preliminary data.</text>
</comment>
<dbReference type="Proteomes" id="UP001454036">
    <property type="component" value="Unassembled WGS sequence"/>
</dbReference>
<reference evidence="1 2" key="1">
    <citation type="submission" date="2024-01" db="EMBL/GenBank/DDBJ databases">
        <title>The complete chloroplast genome sequence of Lithospermum erythrorhizon: insights into the phylogenetic relationship among Boraginaceae species and the maternal lineages of purple gromwells.</title>
        <authorList>
            <person name="Okada T."/>
            <person name="Watanabe K."/>
        </authorList>
    </citation>
    <scope>NUCLEOTIDE SEQUENCE [LARGE SCALE GENOMIC DNA]</scope>
</reference>
<keyword evidence="2" id="KW-1185">Reference proteome</keyword>
<proteinExistence type="predicted"/>
<gene>
    <name evidence="1" type="ORF">LIER_41660</name>
</gene>
<protein>
    <submittedName>
        <fullName evidence="1">Uncharacterized protein</fullName>
    </submittedName>
</protein>
<dbReference type="EMBL" id="BAABME010026545">
    <property type="protein sequence ID" value="GAA0174097.1"/>
    <property type="molecule type" value="Genomic_DNA"/>
</dbReference>
<evidence type="ECO:0000313" key="1">
    <source>
        <dbReference type="EMBL" id="GAA0174097.1"/>
    </source>
</evidence>
<dbReference type="AlphaFoldDB" id="A0AAV3RCJ8"/>
<accession>A0AAV3RCJ8</accession>
<organism evidence="1 2">
    <name type="scientific">Lithospermum erythrorhizon</name>
    <name type="common">Purple gromwell</name>
    <name type="synonym">Lithospermum officinale var. erythrorhizon</name>
    <dbReference type="NCBI Taxonomy" id="34254"/>
    <lineage>
        <taxon>Eukaryota</taxon>
        <taxon>Viridiplantae</taxon>
        <taxon>Streptophyta</taxon>
        <taxon>Embryophyta</taxon>
        <taxon>Tracheophyta</taxon>
        <taxon>Spermatophyta</taxon>
        <taxon>Magnoliopsida</taxon>
        <taxon>eudicotyledons</taxon>
        <taxon>Gunneridae</taxon>
        <taxon>Pentapetalae</taxon>
        <taxon>asterids</taxon>
        <taxon>lamiids</taxon>
        <taxon>Boraginales</taxon>
        <taxon>Boraginaceae</taxon>
        <taxon>Boraginoideae</taxon>
        <taxon>Lithospermeae</taxon>
        <taxon>Lithospermum</taxon>
    </lineage>
</organism>
<evidence type="ECO:0000313" key="2">
    <source>
        <dbReference type="Proteomes" id="UP001454036"/>
    </source>
</evidence>